<comment type="caution">
    <text evidence="1">The sequence shown here is derived from an EMBL/GenBank/DDBJ whole genome shotgun (WGS) entry which is preliminary data.</text>
</comment>
<dbReference type="RefSeq" id="WP_155168787.1">
    <property type="nucleotide sequence ID" value="NZ_BAAAFL010000012.1"/>
</dbReference>
<name>A0ABW9RI27_9BACT</name>
<evidence type="ECO:0000313" key="1">
    <source>
        <dbReference type="EMBL" id="MTI23638.1"/>
    </source>
</evidence>
<protein>
    <submittedName>
        <fullName evidence="1">Uncharacterized protein</fullName>
    </submittedName>
</protein>
<accession>A0ABW9RI27</accession>
<sequence length="142" mass="15777">MGCLKLTYSAENDVPNWKVWTAESGEKESKGVGNHWADGIRYSDWSANGGSDTYRQGLAMGLTDLGGFLYRVNSDGSRDLYDTHNGRRGFWVDNNGGKNTGYHYETIGGERVRVLDGDVQIGQKFVEDEGGHLFATNTQEFQ</sequence>
<dbReference type="Proteomes" id="UP000798808">
    <property type="component" value="Unassembled WGS sequence"/>
</dbReference>
<dbReference type="EMBL" id="SMLW01000261">
    <property type="protein sequence ID" value="MTI23638.1"/>
    <property type="molecule type" value="Genomic_DNA"/>
</dbReference>
<organism evidence="1 2">
    <name type="scientific">Fulvivirga kasyanovii</name>
    <dbReference type="NCBI Taxonomy" id="396812"/>
    <lineage>
        <taxon>Bacteria</taxon>
        <taxon>Pseudomonadati</taxon>
        <taxon>Bacteroidota</taxon>
        <taxon>Cytophagia</taxon>
        <taxon>Cytophagales</taxon>
        <taxon>Fulvivirgaceae</taxon>
        <taxon>Fulvivirga</taxon>
    </lineage>
</organism>
<gene>
    <name evidence="1" type="ORF">E1163_01600</name>
</gene>
<keyword evidence="2" id="KW-1185">Reference proteome</keyword>
<proteinExistence type="predicted"/>
<evidence type="ECO:0000313" key="2">
    <source>
        <dbReference type="Proteomes" id="UP000798808"/>
    </source>
</evidence>
<reference evidence="1 2" key="1">
    <citation type="submission" date="2019-02" db="EMBL/GenBank/DDBJ databases">
        <authorList>
            <person name="Goldberg S.R."/>
            <person name="Haltli B.A."/>
            <person name="Correa H."/>
            <person name="Russell K.G."/>
        </authorList>
    </citation>
    <scope>NUCLEOTIDE SEQUENCE [LARGE SCALE GENOMIC DNA]</scope>
    <source>
        <strain evidence="1 2">JCM 16186</strain>
    </source>
</reference>